<protein>
    <submittedName>
        <fullName evidence="2">Uncharacterized protein</fullName>
    </submittedName>
</protein>
<dbReference type="EMBL" id="BIMX01000004">
    <property type="protein sequence ID" value="GCE98246.1"/>
    <property type="molecule type" value="Genomic_DNA"/>
</dbReference>
<sequence length="115" mass="11505">MSFNTSLTNTTVSNSTSGIGSNFTSNSTSNYSGITTNSRLVHSNVVAPSSVTASDLSGFNTSSVSPTSSSTPTVSDRSKVKNGAATGVVANPLSWKYGFALGAVVVGSFVLGSGL</sequence>
<accession>A0A4C2E4L5</accession>
<dbReference type="Proteomes" id="UP000301737">
    <property type="component" value="Unassembled WGS sequence"/>
</dbReference>
<dbReference type="AlphaFoldDB" id="A0A4C2E4L5"/>
<evidence type="ECO:0000256" key="1">
    <source>
        <dbReference type="SAM" id="MobiDB-lite"/>
    </source>
</evidence>
<keyword evidence="3" id="KW-1185">Reference proteome</keyword>
<feature type="compositionally biased region" description="Low complexity" evidence="1">
    <location>
        <begin position="61"/>
        <end position="75"/>
    </location>
</feature>
<organism evidence="2 3">
    <name type="scientific">Zygosaccharomyces mellis</name>
    <dbReference type="NCBI Taxonomy" id="42258"/>
    <lineage>
        <taxon>Eukaryota</taxon>
        <taxon>Fungi</taxon>
        <taxon>Dikarya</taxon>
        <taxon>Ascomycota</taxon>
        <taxon>Saccharomycotina</taxon>
        <taxon>Saccharomycetes</taxon>
        <taxon>Saccharomycetales</taxon>
        <taxon>Saccharomycetaceae</taxon>
        <taxon>Zygosaccharomyces</taxon>
    </lineage>
</organism>
<evidence type="ECO:0000313" key="3">
    <source>
        <dbReference type="Proteomes" id="UP000301737"/>
    </source>
</evidence>
<feature type="region of interest" description="Disordered" evidence="1">
    <location>
        <begin position="1"/>
        <end position="26"/>
    </location>
</feature>
<name>A0A4C2E4L5_9SACH</name>
<reference evidence="2 3" key="1">
    <citation type="submission" date="2019-01" db="EMBL/GenBank/DDBJ databases">
        <title>Draft Genome Sequencing of Zygosaccharomyces mellis Ca-7.</title>
        <authorList>
            <person name="Shiwa Y."/>
            <person name="Kanesaki Y."/>
            <person name="Ishige T."/>
            <person name="Mura K."/>
            <person name="Hori T."/>
            <person name="Tamura T."/>
        </authorList>
    </citation>
    <scope>NUCLEOTIDE SEQUENCE [LARGE SCALE GENOMIC DNA]</scope>
    <source>
        <strain evidence="2 3">Ca-7</strain>
    </source>
</reference>
<evidence type="ECO:0000313" key="2">
    <source>
        <dbReference type="EMBL" id="GCE98246.1"/>
    </source>
</evidence>
<proteinExistence type="predicted"/>
<comment type="caution">
    <text evidence="2">The sequence shown here is derived from an EMBL/GenBank/DDBJ whole genome shotgun (WGS) entry which is preliminary data.</text>
</comment>
<gene>
    <name evidence="2" type="ORF">ZYGM_003916</name>
</gene>
<feature type="region of interest" description="Disordered" evidence="1">
    <location>
        <begin position="52"/>
        <end position="79"/>
    </location>
</feature>